<dbReference type="InterPro" id="IPR011055">
    <property type="entry name" value="Dup_hybrid_motif"/>
</dbReference>
<sequence>MSFFKNLFNKRDPENQADINAEKEELASAGEFFPPLKGRIVPVTEVPDPVFSQKMMGDGFAIIPESGTVRSPIDGEVTNIFPTKHAISLRASDGRELLIHIGLETVSLKGEGFTALVKDGDRVKKGDRLVKVDFALVARRVPSTITSIVFTNLKDGEKVVIEGNQVSIKNDD</sequence>
<dbReference type="Pfam" id="PF00358">
    <property type="entry name" value="PTS_EIIA_1"/>
    <property type="match status" value="1"/>
</dbReference>
<dbReference type="GO" id="GO:0005737">
    <property type="term" value="C:cytoplasm"/>
    <property type="evidence" value="ECO:0007669"/>
    <property type="project" value="UniProtKB-SubCell"/>
</dbReference>
<dbReference type="FunFam" id="2.70.70.10:FF:000001">
    <property type="entry name" value="PTS system glucose-specific IIA component"/>
    <property type="match status" value="1"/>
</dbReference>
<reference evidence="8" key="2">
    <citation type="submission" date="2020-09" db="EMBL/GenBank/DDBJ databases">
        <authorList>
            <person name="Sun Q."/>
            <person name="Ohkuma M."/>
        </authorList>
    </citation>
    <scope>NUCLEOTIDE SEQUENCE</scope>
    <source>
        <strain evidence="8">JCM 15325</strain>
    </source>
</reference>
<evidence type="ECO:0000259" key="7">
    <source>
        <dbReference type="PROSITE" id="PS51093"/>
    </source>
</evidence>
<dbReference type="AlphaFoldDB" id="A0A917S0S9"/>
<comment type="subcellular location">
    <subcellularLocation>
        <location evidence="1">Cytoplasm</location>
    </subcellularLocation>
</comment>
<gene>
    <name evidence="8" type="ORF">GCM10007968_12040</name>
</gene>
<evidence type="ECO:0000256" key="3">
    <source>
        <dbReference type="ARBA" id="ARBA00022597"/>
    </source>
</evidence>
<evidence type="ECO:0000313" key="8">
    <source>
        <dbReference type="EMBL" id="GGL49486.1"/>
    </source>
</evidence>
<comment type="caution">
    <text evidence="8">The sequence shown here is derived from an EMBL/GenBank/DDBJ whole genome shotgun (WGS) entry which is preliminary data.</text>
</comment>
<keyword evidence="2" id="KW-0813">Transport</keyword>
<dbReference type="InterPro" id="IPR001127">
    <property type="entry name" value="PTS_EIIA_1_perm"/>
</dbReference>
<name>A0A917S0S9_9BACL</name>
<reference evidence="8" key="1">
    <citation type="journal article" date="2014" name="Int. J. Syst. Evol. Microbiol.">
        <title>Complete genome sequence of Corynebacterium casei LMG S-19264T (=DSM 44701T), isolated from a smear-ripened cheese.</title>
        <authorList>
            <consortium name="US DOE Joint Genome Institute (JGI-PGF)"/>
            <person name="Walter F."/>
            <person name="Albersmeier A."/>
            <person name="Kalinowski J."/>
            <person name="Ruckert C."/>
        </authorList>
    </citation>
    <scope>NUCLEOTIDE SEQUENCE</scope>
    <source>
        <strain evidence="8">JCM 15325</strain>
    </source>
</reference>
<dbReference type="GO" id="GO:0016301">
    <property type="term" value="F:kinase activity"/>
    <property type="evidence" value="ECO:0007669"/>
    <property type="project" value="UniProtKB-KW"/>
</dbReference>
<dbReference type="PROSITE" id="PS51093">
    <property type="entry name" value="PTS_EIIA_TYPE_1"/>
    <property type="match status" value="1"/>
</dbReference>
<dbReference type="PANTHER" id="PTHR45008">
    <property type="entry name" value="PTS SYSTEM GLUCOSE-SPECIFIC EIIA COMPONENT"/>
    <property type="match status" value="1"/>
</dbReference>
<evidence type="ECO:0000256" key="1">
    <source>
        <dbReference type="ARBA" id="ARBA00004496"/>
    </source>
</evidence>
<dbReference type="EMBL" id="BMOK01000004">
    <property type="protein sequence ID" value="GGL49486.1"/>
    <property type="molecule type" value="Genomic_DNA"/>
</dbReference>
<dbReference type="InterPro" id="IPR050890">
    <property type="entry name" value="PTS_EIIA_component"/>
</dbReference>
<dbReference type="PANTHER" id="PTHR45008:SF1">
    <property type="entry name" value="PTS SYSTEM GLUCOSE-SPECIFIC EIIA COMPONENT"/>
    <property type="match status" value="1"/>
</dbReference>
<evidence type="ECO:0000256" key="2">
    <source>
        <dbReference type="ARBA" id="ARBA00022448"/>
    </source>
</evidence>
<evidence type="ECO:0000256" key="5">
    <source>
        <dbReference type="ARBA" id="ARBA00022683"/>
    </source>
</evidence>
<protein>
    <recommendedName>
        <fullName evidence="7">PTS EIIA type-1 domain-containing protein</fullName>
    </recommendedName>
</protein>
<organism evidence="8 9">
    <name type="scientific">Sporolactobacillus putidus</name>
    <dbReference type="NCBI Taxonomy" id="492735"/>
    <lineage>
        <taxon>Bacteria</taxon>
        <taxon>Bacillati</taxon>
        <taxon>Bacillota</taxon>
        <taxon>Bacilli</taxon>
        <taxon>Bacillales</taxon>
        <taxon>Sporolactobacillaceae</taxon>
        <taxon>Sporolactobacillus</taxon>
    </lineage>
</organism>
<proteinExistence type="predicted"/>
<dbReference type="PROSITE" id="PS00371">
    <property type="entry name" value="PTS_EIIA_TYPE_1_HIS"/>
    <property type="match status" value="1"/>
</dbReference>
<evidence type="ECO:0000256" key="6">
    <source>
        <dbReference type="ARBA" id="ARBA00022777"/>
    </source>
</evidence>
<accession>A0A917S0S9</accession>
<dbReference type="GO" id="GO:0009401">
    <property type="term" value="P:phosphoenolpyruvate-dependent sugar phosphotransferase system"/>
    <property type="evidence" value="ECO:0007669"/>
    <property type="project" value="UniProtKB-KW"/>
</dbReference>
<dbReference type="SUPFAM" id="SSF51261">
    <property type="entry name" value="Duplicated hybrid motif"/>
    <property type="match status" value="1"/>
</dbReference>
<keyword evidence="4" id="KW-0808">Transferase</keyword>
<keyword evidence="6" id="KW-0418">Kinase</keyword>
<feature type="domain" description="PTS EIIA type-1" evidence="7">
    <location>
        <begin position="48"/>
        <end position="152"/>
    </location>
</feature>
<keyword evidence="3" id="KW-0762">Sugar transport</keyword>
<keyword evidence="9" id="KW-1185">Reference proteome</keyword>
<evidence type="ECO:0000256" key="4">
    <source>
        <dbReference type="ARBA" id="ARBA00022679"/>
    </source>
</evidence>
<dbReference type="NCBIfam" id="TIGR00830">
    <property type="entry name" value="PTBA"/>
    <property type="match status" value="1"/>
</dbReference>
<evidence type="ECO:0000313" key="9">
    <source>
        <dbReference type="Proteomes" id="UP000654670"/>
    </source>
</evidence>
<dbReference type="Proteomes" id="UP000654670">
    <property type="component" value="Unassembled WGS sequence"/>
</dbReference>
<keyword evidence="5" id="KW-0598">Phosphotransferase system</keyword>
<dbReference type="Gene3D" id="2.70.70.10">
    <property type="entry name" value="Glucose Permease (Domain IIA)"/>
    <property type="match status" value="1"/>
</dbReference>